<dbReference type="RefSeq" id="WP_002404658.1">
    <property type="nucleotide sequence ID" value="NZ_AP027297.1"/>
</dbReference>
<sequence length="226" mass="26093">MQKGRVFLKNKMFISLSCIISFLFIFDTKASADSNQPIAPEVETTIIQEFNEPYQKKFTMQATPESVIEALNFVEKSTDRKVNHLLKYVYPYYTESQLKSVTANLEQANEFLHSQNYNTKIVNGSLDTNLLKVELSNKRPVIAFLTANGDYWIEQETAVLVYGYQKISFPNQPSMIMYMYKSLNHGKGFINDATKNEIFLLMNESTIDPSANVTFKWDKTLYGFYK</sequence>
<comment type="caution">
    <text evidence="4">The sequence shown here is derived from an EMBL/GenBank/DDBJ whole genome shotgun (WGS) entry which is preliminary data.</text>
</comment>
<dbReference type="Proteomes" id="UP000292223">
    <property type="component" value="Unassembled WGS sequence"/>
</dbReference>
<protein>
    <submittedName>
        <fullName evidence="4">Uncharacterized protein</fullName>
    </submittedName>
</protein>
<keyword evidence="1" id="KW-0732">Signal</keyword>
<feature type="chain" id="PRO_5044376114" evidence="1">
    <location>
        <begin position="33"/>
        <end position="226"/>
    </location>
</feature>
<organism evidence="4 6">
    <name type="scientific">Enterococcus faecalis</name>
    <name type="common">Streptococcus faecalis</name>
    <dbReference type="NCBI Taxonomy" id="1351"/>
    <lineage>
        <taxon>Bacteria</taxon>
        <taxon>Bacillati</taxon>
        <taxon>Bacillota</taxon>
        <taxon>Bacilli</taxon>
        <taxon>Lactobacillales</taxon>
        <taxon>Enterococcaceae</taxon>
        <taxon>Enterococcus</taxon>
    </lineage>
</organism>
<proteinExistence type="predicted"/>
<accession>A0A1Q1FR94</accession>
<dbReference type="EMBL" id="JAREWH010000044">
    <property type="protein sequence ID" value="MDN3193863.1"/>
    <property type="molecule type" value="Genomic_DNA"/>
</dbReference>
<reference evidence="2" key="4">
    <citation type="submission" date="2023-03" db="EMBL/GenBank/DDBJ databases">
        <authorList>
            <person name="Zajac M."/>
            <person name="Kwit R."/>
            <person name="Wasyl D."/>
        </authorList>
    </citation>
    <scope>NUCLEOTIDE SEQUENCE</scope>
    <source>
        <strain evidence="2">691B_2</strain>
    </source>
</reference>
<reference evidence="2" key="3">
    <citation type="journal article" date="2023" name="Pathogens">
        <title>Prevalence of Enterococcus spp. and the Whole-Genome Characteristics of Enterococcus faecium and Enterococcus faecalis Strains Isolated from Free-Living Birds in Poland.</title>
        <authorList>
            <person name="Kwit R."/>
            <person name="Zajac M."/>
            <person name="Smialowska-Weglinska A."/>
            <person name="Skarzynska M."/>
            <person name="Bomba A."/>
            <person name="Lalak A."/>
            <person name="Skrzypiec E."/>
            <person name="Wojdat D."/>
            <person name="Koza W."/>
            <person name="Mikos-Wojewoda E."/>
            <person name="Pasim P."/>
            <person name="Skora M."/>
            <person name="Polak M."/>
            <person name="Wiacek J."/>
            <person name="Wasyl D."/>
        </authorList>
    </citation>
    <scope>NUCLEOTIDE SEQUENCE</scope>
    <source>
        <strain evidence="2">691B_2</strain>
    </source>
</reference>
<evidence type="ECO:0000313" key="6">
    <source>
        <dbReference type="Proteomes" id="UP000292223"/>
    </source>
</evidence>
<name>A0A1Q1FR94_ENTFL</name>
<reference evidence="4 6" key="2">
    <citation type="submission" date="2019-02" db="EMBL/GenBank/DDBJ databases">
        <title>From farm to fork: dissemination of Tn554::fexA-optrA in linezolid-resistant Enterococcus faecalis clones from chicken feces and meat in Tunisia.</title>
        <authorList>
            <person name="Tedim A.P."/>
            <person name="Elghaieb H."/>
            <person name="Abbassi M.S."/>
            <person name="Novais C."/>
            <person name="Hassen A."/>
            <person name="Peixe L."/>
            <person name="Freitas A.R."/>
        </authorList>
    </citation>
    <scope>NUCLEOTIDE SEQUENCE [LARGE SCALE GENOMIC DNA]</scope>
    <source>
        <strain evidence="4 6">728T</strain>
    </source>
</reference>
<feature type="signal peptide" evidence="1">
    <location>
        <begin position="1"/>
        <end position="32"/>
    </location>
</feature>
<dbReference type="EMBL" id="RKMZ01000012">
    <property type="protein sequence ID" value="ROX29613.1"/>
    <property type="molecule type" value="Genomic_DNA"/>
</dbReference>
<dbReference type="Proteomes" id="UP001173174">
    <property type="component" value="Unassembled WGS sequence"/>
</dbReference>
<evidence type="ECO:0000313" key="4">
    <source>
        <dbReference type="EMBL" id="RYU30714.1"/>
    </source>
</evidence>
<dbReference type="Proteomes" id="UP000281488">
    <property type="component" value="Unassembled WGS sequence"/>
</dbReference>
<dbReference type="AlphaFoldDB" id="A0A1Q1FR94"/>
<evidence type="ECO:0000313" key="3">
    <source>
        <dbReference type="EMBL" id="ROX29613.1"/>
    </source>
</evidence>
<dbReference type="EMBL" id="SEWT01000010">
    <property type="protein sequence ID" value="RYU30714.1"/>
    <property type="molecule type" value="Genomic_DNA"/>
</dbReference>
<evidence type="ECO:0000256" key="1">
    <source>
        <dbReference type="SAM" id="SignalP"/>
    </source>
</evidence>
<gene>
    <name evidence="3" type="ORF">EGW16_15060</name>
    <name evidence="4" type="ORF">EU507_13645</name>
    <name evidence="2" type="ORF">P0E79_15450</name>
</gene>
<reference evidence="3 5" key="1">
    <citation type="submission" date="2018-10" db="EMBL/GenBank/DDBJ databases">
        <title>Genotypes and phenotypes of Enterococci isolated from broiler chickens.</title>
        <authorList>
            <person name="Muhammad A.R."/>
            <person name="Diarra M.S."/>
        </authorList>
    </citation>
    <scope>NUCLEOTIDE SEQUENCE [LARGE SCALE GENOMIC DNA]</scope>
    <source>
        <strain evidence="3 5">LIT2 A36'</strain>
    </source>
</reference>
<dbReference type="Gene3D" id="3.90.70.10">
    <property type="entry name" value="Cysteine proteinases"/>
    <property type="match status" value="1"/>
</dbReference>
<evidence type="ECO:0000313" key="2">
    <source>
        <dbReference type="EMBL" id="MDN3193863.1"/>
    </source>
</evidence>
<evidence type="ECO:0000313" key="5">
    <source>
        <dbReference type="Proteomes" id="UP000281488"/>
    </source>
</evidence>